<dbReference type="EMBL" id="JANKHO010001282">
    <property type="protein sequence ID" value="KAJ3502440.1"/>
    <property type="molecule type" value="Genomic_DNA"/>
</dbReference>
<keyword evidence="2" id="KW-1185">Reference proteome</keyword>
<accession>A0A9W8MRR1</accession>
<gene>
    <name evidence="1" type="ORF">NLJ89_g8889</name>
</gene>
<evidence type="ECO:0000313" key="1">
    <source>
        <dbReference type="EMBL" id="KAJ3502440.1"/>
    </source>
</evidence>
<comment type="caution">
    <text evidence="1">The sequence shown here is derived from an EMBL/GenBank/DDBJ whole genome shotgun (WGS) entry which is preliminary data.</text>
</comment>
<reference evidence="1" key="1">
    <citation type="submission" date="2022-07" db="EMBL/GenBank/DDBJ databases">
        <title>Genome Sequence of Agrocybe chaxingu.</title>
        <authorList>
            <person name="Buettner E."/>
        </authorList>
    </citation>
    <scope>NUCLEOTIDE SEQUENCE</scope>
    <source>
        <strain evidence="1">MP-N11</strain>
    </source>
</reference>
<dbReference type="Proteomes" id="UP001148786">
    <property type="component" value="Unassembled WGS sequence"/>
</dbReference>
<dbReference type="AlphaFoldDB" id="A0A9W8MRR1"/>
<protein>
    <submittedName>
        <fullName evidence="1">Uncharacterized protein</fullName>
    </submittedName>
</protein>
<sequence>MGPNPGAILYPSGCVYGALATWSVEGPKKKVVEEIHTYMDILDLIVDELASSMKRYDHVSRSALTSCALVSKSMSARARGHLFSTISLCWDPVTSTTTARHARIRALKHIMEADPQFVSFVRTLELALSQVLQGADDPEGLPGVLTMLYSTPRSGLHSLQIIMRCAPVLPHHVWPDIDGAGRKAFINLCLSGCLTELVIHGVIRDPILLLAKIPKGLVSMELREASFSPIAPESGMGLDVGDREGAKLEKLVVDDVSSTALFANLEAGSALRTRILAMMQELKTLELERVSMWTAVRHFAFAPVLQQCKRSLQRLLWSVDVQDQISTILSHVPLSSFTALQSLTFKIWTEDGTVLDVNTRHIFSAIQESAMPSLEHLAFAIRLRSTQSRRSTIDDLINPATGWGWEALDVALASAVQYPWLGLVEMGIVDRPATEEAYMEEARGHLEALFPSILARGVNLKISFKGVCFCNGRP</sequence>
<name>A0A9W8MRR1_9AGAR</name>
<organism evidence="1 2">
    <name type="scientific">Agrocybe chaxingu</name>
    <dbReference type="NCBI Taxonomy" id="84603"/>
    <lineage>
        <taxon>Eukaryota</taxon>
        <taxon>Fungi</taxon>
        <taxon>Dikarya</taxon>
        <taxon>Basidiomycota</taxon>
        <taxon>Agaricomycotina</taxon>
        <taxon>Agaricomycetes</taxon>
        <taxon>Agaricomycetidae</taxon>
        <taxon>Agaricales</taxon>
        <taxon>Agaricineae</taxon>
        <taxon>Strophariaceae</taxon>
        <taxon>Agrocybe</taxon>
    </lineage>
</organism>
<evidence type="ECO:0000313" key="2">
    <source>
        <dbReference type="Proteomes" id="UP001148786"/>
    </source>
</evidence>
<proteinExistence type="predicted"/>
<dbReference type="OrthoDB" id="2745898at2759"/>